<feature type="compositionally biased region" description="Basic and acidic residues" evidence="1">
    <location>
        <begin position="12"/>
        <end position="26"/>
    </location>
</feature>
<proteinExistence type="predicted"/>
<feature type="compositionally biased region" description="Gly residues" evidence="1">
    <location>
        <begin position="44"/>
        <end position="53"/>
    </location>
</feature>
<dbReference type="AlphaFoldDB" id="A0A8T0QGM7"/>
<evidence type="ECO:0000313" key="3">
    <source>
        <dbReference type="Proteomes" id="UP000823388"/>
    </source>
</evidence>
<dbReference type="Proteomes" id="UP000823388">
    <property type="component" value="Chromosome 7K"/>
</dbReference>
<comment type="caution">
    <text evidence="2">The sequence shown here is derived from an EMBL/GenBank/DDBJ whole genome shotgun (WGS) entry which is preliminary data.</text>
</comment>
<feature type="region of interest" description="Disordered" evidence="1">
    <location>
        <begin position="1"/>
        <end position="30"/>
    </location>
</feature>
<feature type="compositionally biased region" description="Basic and acidic residues" evidence="1">
    <location>
        <begin position="68"/>
        <end position="79"/>
    </location>
</feature>
<reference evidence="2" key="1">
    <citation type="submission" date="2020-05" db="EMBL/GenBank/DDBJ databases">
        <title>WGS assembly of Panicum virgatum.</title>
        <authorList>
            <person name="Lovell J.T."/>
            <person name="Jenkins J."/>
            <person name="Shu S."/>
            <person name="Juenger T.E."/>
            <person name="Schmutz J."/>
        </authorList>
    </citation>
    <scope>NUCLEOTIDE SEQUENCE</scope>
    <source>
        <strain evidence="2">AP13</strain>
    </source>
</reference>
<keyword evidence="3" id="KW-1185">Reference proteome</keyword>
<organism evidence="2 3">
    <name type="scientific">Panicum virgatum</name>
    <name type="common">Blackwell switchgrass</name>
    <dbReference type="NCBI Taxonomy" id="38727"/>
    <lineage>
        <taxon>Eukaryota</taxon>
        <taxon>Viridiplantae</taxon>
        <taxon>Streptophyta</taxon>
        <taxon>Embryophyta</taxon>
        <taxon>Tracheophyta</taxon>
        <taxon>Spermatophyta</taxon>
        <taxon>Magnoliopsida</taxon>
        <taxon>Liliopsida</taxon>
        <taxon>Poales</taxon>
        <taxon>Poaceae</taxon>
        <taxon>PACMAD clade</taxon>
        <taxon>Panicoideae</taxon>
        <taxon>Panicodae</taxon>
        <taxon>Paniceae</taxon>
        <taxon>Panicinae</taxon>
        <taxon>Panicum</taxon>
        <taxon>Panicum sect. Hiantes</taxon>
    </lineage>
</organism>
<feature type="compositionally biased region" description="Low complexity" evidence="1">
    <location>
        <begin position="128"/>
        <end position="137"/>
    </location>
</feature>
<sequence>MNLGRGVDGDEEGRQRGLDEVEEARGRRAWTTTRCAVVWAQGWRGRGGAGAAGRPGTVATRSARRRGGGREDDLEELGRRGRRRVGEAAGDEAPGRRTTGVARAREDEDDGTRGRGGGRGGGEDEPRAAAAALGTST</sequence>
<evidence type="ECO:0000256" key="1">
    <source>
        <dbReference type="SAM" id="MobiDB-lite"/>
    </source>
</evidence>
<name>A0A8T0QGM7_PANVG</name>
<evidence type="ECO:0000313" key="2">
    <source>
        <dbReference type="EMBL" id="KAG2572009.1"/>
    </source>
</evidence>
<gene>
    <name evidence="2" type="ORF">PVAP13_7KG144555</name>
</gene>
<dbReference type="EMBL" id="CM029049">
    <property type="protein sequence ID" value="KAG2572009.1"/>
    <property type="molecule type" value="Genomic_DNA"/>
</dbReference>
<protein>
    <submittedName>
        <fullName evidence="2">Uncharacterized protein</fullName>
    </submittedName>
</protein>
<feature type="region of interest" description="Disordered" evidence="1">
    <location>
        <begin position="44"/>
        <end position="137"/>
    </location>
</feature>
<accession>A0A8T0QGM7</accession>